<evidence type="ECO:0000256" key="2">
    <source>
        <dbReference type="ARBA" id="ARBA00022617"/>
    </source>
</evidence>
<protein>
    <submittedName>
        <fullName evidence="12">Cytochrome-c peroxidase</fullName>
    </submittedName>
</protein>
<feature type="binding site" description="covalent" evidence="8">
    <location>
        <position position="73"/>
    </location>
    <ligand>
        <name>heme c</name>
        <dbReference type="ChEBI" id="CHEBI:61717"/>
        <label>1</label>
    </ligand>
</feature>
<dbReference type="InterPro" id="IPR004852">
    <property type="entry name" value="Di-haem_cyt_c_peroxidsae"/>
</dbReference>
<dbReference type="InterPro" id="IPR036909">
    <property type="entry name" value="Cyt_c-like_dom_sf"/>
</dbReference>
<keyword evidence="13" id="KW-1185">Reference proteome</keyword>
<keyword evidence="6" id="KW-0560">Oxidoreductase</keyword>
<dbReference type="GO" id="GO:0004130">
    <property type="term" value="F:cytochrome-c peroxidase activity"/>
    <property type="evidence" value="ECO:0007669"/>
    <property type="project" value="TreeGrafter"/>
</dbReference>
<dbReference type="Proteomes" id="UP000238949">
    <property type="component" value="Unassembled WGS sequence"/>
</dbReference>
<keyword evidence="5" id="KW-0574">Periplasm</keyword>
<dbReference type="GO" id="GO:0046872">
    <property type="term" value="F:metal ion binding"/>
    <property type="evidence" value="ECO:0007669"/>
    <property type="project" value="UniProtKB-KW"/>
</dbReference>
<feature type="binding site" description="covalent" evidence="8">
    <location>
        <position position="223"/>
    </location>
    <ligand>
        <name>heme c</name>
        <dbReference type="ChEBI" id="CHEBI:61717"/>
        <label>2</label>
    </ligand>
</feature>
<dbReference type="InterPro" id="IPR009056">
    <property type="entry name" value="Cyt_c-like_dom"/>
</dbReference>
<evidence type="ECO:0000256" key="8">
    <source>
        <dbReference type="PIRSR" id="PIRSR000294-1"/>
    </source>
</evidence>
<evidence type="ECO:0000256" key="6">
    <source>
        <dbReference type="ARBA" id="ARBA00023002"/>
    </source>
</evidence>
<feature type="domain" description="Cytochrome c" evidence="11">
    <location>
        <begin position="206"/>
        <end position="319"/>
    </location>
</feature>
<dbReference type="Gene3D" id="1.10.760.10">
    <property type="entry name" value="Cytochrome c-like domain"/>
    <property type="match status" value="2"/>
</dbReference>
<dbReference type="Pfam" id="PF03150">
    <property type="entry name" value="CCP_MauG"/>
    <property type="match status" value="1"/>
</dbReference>
<dbReference type="PANTHER" id="PTHR30600">
    <property type="entry name" value="CYTOCHROME C PEROXIDASE-RELATED"/>
    <property type="match status" value="1"/>
</dbReference>
<organism evidence="12 13">
    <name type="scientific">Alteromonas alba</name>
    <dbReference type="NCBI Taxonomy" id="2079529"/>
    <lineage>
        <taxon>Bacteria</taxon>
        <taxon>Pseudomonadati</taxon>
        <taxon>Pseudomonadota</taxon>
        <taxon>Gammaproteobacteria</taxon>
        <taxon>Alteromonadales</taxon>
        <taxon>Alteromonadaceae</taxon>
        <taxon>Alteromonas/Salinimonas group</taxon>
        <taxon>Alteromonas</taxon>
    </lineage>
</organism>
<dbReference type="PANTHER" id="PTHR30600:SF7">
    <property type="entry name" value="CYTOCHROME C PEROXIDASE-RELATED"/>
    <property type="match status" value="1"/>
</dbReference>
<dbReference type="PIRSF" id="PIRSF000294">
    <property type="entry name" value="Cytochrome-c_peroxidase"/>
    <property type="match status" value="1"/>
</dbReference>
<feature type="signal peptide" evidence="10">
    <location>
        <begin position="1"/>
        <end position="21"/>
    </location>
</feature>
<feature type="chain" id="PRO_5015418219" evidence="10">
    <location>
        <begin position="22"/>
        <end position="337"/>
    </location>
</feature>
<dbReference type="GO" id="GO:0020037">
    <property type="term" value="F:heme binding"/>
    <property type="evidence" value="ECO:0007669"/>
    <property type="project" value="InterPro"/>
</dbReference>
<evidence type="ECO:0000256" key="3">
    <source>
        <dbReference type="ARBA" id="ARBA00022723"/>
    </source>
</evidence>
<keyword evidence="12" id="KW-0575">Peroxidase</keyword>
<dbReference type="GO" id="GO:0042597">
    <property type="term" value="C:periplasmic space"/>
    <property type="evidence" value="ECO:0007669"/>
    <property type="project" value="UniProtKB-SubCell"/>
</dbReference>
<dbReference type="AlphaFoldDB" id="A0A2S9V3C1"/>
<dbReference type="PROSITE" id="PS51007">
    <property type="entry name" value="CYTC"/>
    <property type="match status" value="2"/>
</dbReference>
<dbReference type="GO" id="GO:0009055">
    <property type="term" value="F:electron transfer activity"/>
    <property type="evidence" value="ECO:0007669"/>
    <property type="project" value="InterPro"/>
</dbReference>
<evidence type="ECO:0000256" key="7">
    <source>
        <dbReference type="ARBA" id="ARBA00023004"/>
    </source>
</evidence>
<evidence type="ECO:0000256" key="10">
    <source>
        <dbReference type="SAM" id="SignalP"/>
    </source>
</evidence>
<feature type="binding site" description="axial binding residue" evidence="9">
    <location>
        <position position="224"/>
    </location>
    <ligand>
        <name>heme c</name>
        <dbReference type="ChEBI" id="CHEBI:61717"/>
        <label>2</label>
    </ligand>
    <ligandPart>
        <name>Fe</name>
        <dbReference type="ChEBI" id="CHEBI:18248"/>
    </ligandPart>
</feature>
<keyword evidence="2 8" id="KW-0349">Heme</keyword>
<evidence type="ECO:0000313" key="13">
    <source>
        <dbReference type="Proteomes" id="UP000238949"/>
    </source>
</evidence>
<reference evidence="13" key="1">
    <citation type="journal article" date="2020" name="Int. J. Syst. Evol. Microbiol.">
        <title>Alteromonas alba sp. nov., a marine bacterium isolated from the seawater of the West Pacific Ocean.</title>
        <authorList>
            <person name="Sun C."/>
            <person name="Wu Y.-H."/>
            <person name="Xamxidin M."/>
            <person name="Cheng H."/>
            <person name="Xu X.-W."/>
        </authorList>
    </citation>
    <scope>NUCLEOTIDE SEQUENCE [LARGE SCALE GENOMIC DNA]</scope>
    <source>
        <strain evidence="13">190</strain>
    </source>
</reference>
<dbReference type="RefSeq" id="WP_105936943.1">
    <property type="nucleotide sequence ID" value="NZ_PVNP01000220.1"/>
</dbReference>
<dbReference type="InterPro" id="IPR026259">
    <property type="entry name" value="MauG/Cytc_peroxidase"/>
</dbReference>
<feature type="binding site" description="covalent" evidence="8">
    <location>
        <position position="220"/>
    </location>
    <ligand>
        <name>heme c</name>
        <dbReference type="ChEBI" id="CHEBI:61717"/>
        <label>2</label>
    </ligand>
</feature>
<sequence>MDIKKLVLAVMIGGVTTTAMAVDKNAVRTQAKMMHGPIPATMPGAELDTPALIDLGERLYFETALSADGTQSCNTCHRIDGGRGGVDNEATSLGVKGSRGERNSPSVWNAGFHMAQFWDGRAADLAAQAKGPILNPVEMAVPDEKTAVSNLKEEGYEALFADVFKDEEEPLTYDNVAKAIGAFERTLITVDRFDKFLAGDDTAMTETELKGYQTFVQSGCASCHNGALFGGSMYMKMGLINAYENTHDLGRFTVTNNPADKYVFKVPSLRNITKTAPYFHDGAVAGLDEAVAQMAWMQLGRKLSDQEVSEIVAFLGALEDTHTITVKYLNNGAEVGQ</sequence>
<evidence type="ECO:0000256" key="5">
    <source>
        <dbReference type="ARBA" id="ARBA00022764"/>
    </source>
</evidence>
<comment type="PTM">
    <text evidence="8">Binds 2 heme groups per subunit.</text>
</comment>
<dbReference type="OrthoDB" id="9805202at2"/>
<evidence type="ECO:0000259" key="11">
    <source>
        <dbReference type="PROSITE" id="PS51007"/>
    </source>
</evidence>
<evidence type="ECO:0000256" key="4">
    <source>
        <dbReference type="ARBA" id="ARBA00022729"/>
    </source>
</evidence>
<evidence type="ECO:0000313" key="12">
    <source>
        <dbReference type="EMBL" id="PRO70958.1"/>
    </source>
</evidence>
<keyword evidence="3 9" id="KW-0479">Metal-binding</keyword>
<feature type="binding site" description="axial binding residue" evidence="9">
    <location>
        <position position="294"/>
    </location>
    <ligand>
        <name>heme c</name>
        <dbReference type="ChEBI" id="CHEBI:61717"/>
        <label>2</label>
    </ligand>
    <ligandPart>
        <name>Fe</name>
        <dbReference type="ChEBI" id="CHEBI:18248"/>
    </ligandPart>
</feature>
<comment type="cofactor">
    <cofactor evidence="8">
        <name>heme</name>
        <dbReference type="ChEBI" id="CHEBI:30413"/>
    </cofactor>
    <text evidence="8">Binds 2 heme groups.</text>
</comment>
<comment type="subcellular location">
    <subcellularLocation>
        <location evidence="1">Periplasm</location>
    </subcellularLocation>
</comment>
<comment type="caution">
    <text evidence="12">The sequence shown here is derived from an EMBL/GenBank/DDBJ whole genome shotgun (WGS) entry which is preliminary data.</text>
</comment>
<dbReference type="SUPFAM" id="SSF46626">
    <property type="entry name" value="Cytochrome c"/>
    <property type="match status" value="2"/>
</dbReference>
<proteinExistence type="predicted"/>
<feature type="domain" description="Cytochrome c" evidence="11">
    <location>
        <begin position="51"/>
        <end position="167"/>
    </location>
</feature>
<dbReference type="InterPro" id="IPR051395">
    <property type="entry name" value="Cytochrome_c_Peroxidase/MauG"/>
</dbReference>
<keyword evidence="7 9" id="KW-0408">Iron</keyword>
<evidence type="ECO:0000256" key="1">
    <source>
        <dbReference type="ARBA" id="ARBA00004418"/>
    </source>
</evidence>
<feature type="binding site" description="axial binding residue" evidence="9">
    <location>
        <position position="77"/>
    </location>
    <ligand>
        <name>heme c</name>
        <dbReference type="ChEBI" id="CHEBI:61717"/>
        <label>1</label>
    </ligand>
    <ligandPart>
        <name>Fe</name>
        <dbReference type="ChEBI" id="CHEBI:18248"/>
    </ligandPart>
</feature>
<name>A0A2S9V3C1_9ALTE</name>
<keyword evidence="4 10" id="KW-0732">Signal</keyword>
<gene>
    <name evidence="12" type="ORF">C6Y40_24170</name>
</gene>
<accession>A0A2S9V3C1</accession>
<dbReference type="EMBL" id="PVNP01000220">
    <property type="protein sequence ID" value="PRO70958.1"/>
    <property type="molecule type" value="Genomic_DNA"/>
</dbReference>
<dbReference type="Pfam" id="PF00034">
    <property type="entry name" value="Cytochrom_C"/>
    <property type="match status" value="1"/>
</dbReference>
<evidence type="ECO:0000256" key="9">
    <source>
        <dbReference type="PIRSR" id="PIRSR000294-2"/>
    </source>
</evidence>
<feature type="binding site" description="covalent" evidence="8">
    <location>
        <position position="76"/>
    </location>
    <ligand>
        <name>heme c</name>
        <dbReference type="ChEBI" id="CHEBI:61717"/>
        <label>1</label>
    </ligand>
</feature>